<name>A0AAV8SUC3_9ROSI</name>
<proteinExistence type="predicted"/>
<dbReference type="AlphaFoldDB" id="A0AAV8SUC3"/>
<dbReference type="EMBL" id="JAIWQS010000009">
    <property type="protein sequence ID" value="KAJ8755901.1"/>
    <property type="molecule type" value="Genomic_DNA"/>
</dbReference>
<dbReference type="Proteomes" id="UP001159364">
    <property type="component" value="Linkage Group LG09"/>
</dbReference>
<keyword evidence="1" id="KW-1133">Transmembrane helix</keyword>
<evidence type="ECO:0000313" key="3">
    <source>
        <dbReference type="Proteomes" id="UP001159364"/>
    </source>
</evidence>
<evidence type="ECO:0008006" key="4">
    <source>
        <dbReference type="Google" id="ProtNLM"/>
    </source>
</evidence>
<gene>
    <name evidence="2" type="ORF">K2173_024446</name>
</gene>
<accession>A0AAV8SUC3</accession>
<keyword evidence="3" id="KW-1185">Reference proteome</keyword>
<protein>
    <recommendedName>
        <fullName evidence="4">Secreted protein</fullName>
    </recommendedName>
</protein>
<comment type="caution">
    <text evidence="2">The sequence shown here is derived from an EMBL/GenBank/DDBJ whole genome shotgun (WGS) entry which is preliminary data.</text>
</comment>
<feature type="transmembrane region" description="Helical" evidence="1">
    <location>
        <begin position="12"/>
        <end position="32"/>
    </location>
</feature>
<evidence type="ECO:0000313" key="2">
    <source>
        <dbReference type="EMBL" id="KAJ8755901.1"/>
    </source>
</evidence>
<sequence>MALSSVHRRGLWRCGVLFYCFVSFFLTIRRFVLSPNTLSSGKKLICSHSKQGKGFETSESLFEFIIRINGDDSVVKSCSLRGRLCVI</sequence>
<keyword evidence="1" id="KW-0472">Membrane</keyword>
<organism evidence="2 3">
    <name type="scientific">Erythroxylum novogranatense</name>
    <dbReference type="NCBI Taxonomy" id="1862640"/>
    <lineage>
        <taxon>Eukaryota</taxon>
        <taxon>Viridiplantae</taxon>
        <taxon>Streptophyta</taxon>
        <taxon>Embryophyta</taxon>
        <taxon>Tracheophyta</taxon>
        <taxon>Spermatophyta</taxon>
        <taxon>Magnoliopsida</taxon>
        <taxon>eudicotyledons</taxon>
        <taxon>Gunneridae</taxon>
        <taxon>Pentapetalae</taxon>
        <taxon>rosids</taxon>
        <taxon>fabids</taxon>
        <taxon>Malpighiales</taxon>
        <taxon>Erythroxylaceae</taxon>
        <taxon>Erythroxylum</taxon>
    </lineage>
</organism>
<keyword evidence="1" id="KW-0812">Transmembrane</keyword>
<reference evidence="2 3" key="1">
    <citation type="submission" date="2021-09" db="EMBL/GenBank/DDBJ databases">
        <title>Genomic insights and catalytic innovation underlie evolution of tropane alkaloids biosynthesis.</title>
        <authorList>
            <person name="Wang Y.-J."/>
            <person name="Tian T."/>
            <person name="Huang J.-P."/>
            <person name="Huang S.-X."/>
        </authorList>
    </citation>
    <scope>NUCLEOTIDE SEQUENCE [LARGE SCALE GENOMIC DNA]</scope>
    <source>
        <strain evidence="2">KIB-2018</strain>
        <tissue evidence="2">Leaf</tissue>
    </source>
</reference>
<evidence type="ECO:0000256" key="1">
    <source>
        <dbReference type="SAM" id="Phobius"/>
    </source>
</evidence>